<evidence type="ECO:0000313" key="2">
    <source>
        <dbReference type="Proteomes" id="UP000286482"/>
    </source>
</evidence>
<name>A0A420EH39_9ALTE</name>
<sequence length="326" mass="36825">MRRLIITNGDCAVAVMQSAGFEAEILAWRDVLHEGQIDSRLELESLSHLRASHIANLGWAEFEQVSLDFKTRDSVLKDWHAFDHIELWFEHDMYDQLQVLQILHFFSLSKILRSSTTLSLLDNATYLGRCTASSIRDLTPKLKPVDQIQLELANSAWLAFGFENPELWSLLKQRDLSALPFLSSCVTRVMQEYPCIHTGLSRSEFQALQVIGSGIVKPGKVFAACQQLEEAIYMGDLSFMLVLNALMDKPEPLIKSSLEGQQICASNFASHKLSITSKGQSLLGTTGSFTTKSQIWERWLGGVYLNKSTVWRWDDQRKLLIDITAA</sequence>
<proteinExistence type="predicted"/>
<dbReference type="EMBL" id="RAQO01000004">
    <property type="protein sequence ID" value="RKF20041.1"/>
    <property type="molecule type" value="Genomic_DNA"/>
</dbReference>
<dbReference type="RefSeq" id="WP_120354045.1">
    <property type="nucleotide sequence ID" value="NZ_RAQO01000004.1"/>
</dbReference>
<dbReference type="Proteomes" id="UP000286482">
    <property type="component" value="Unassembled WGS sequence"/>
</dbReference>
<gene>
    <name evidence="1" type="ORF">DBZ36_06210</name>
</gene>
<comment type="caution">
    <text evidence="1">The sequence shown here is derived from an EMBL/GenBank/DDBJ whole genome shotgun (WGS) entry which is preliminary data.</text>
</comment>
<organism evidence="1 2">
    <name type="scientific">Alginatibacterium sediminis</name>
    <dbReference type="NCBI Taxonomy" id="2164068"/>
    <lineage>
        <taxon>Bacteria</taxon>
        <taxon>Pseudomonadati</taxon>
        <taxon>Pseudomonadota</taxon>
        <taxon>Gammaproteobacteria</taxon>
        <taxon>Alteromonadales</taxon>
        <taxon>Alteromonadaceae</taxon>
        <taxon>Alginatibacterium</taxon>
    </lineage>
</organism>
<reference evidence="1 2" key="1">
    <citation type="submission" date="2018-09" db="EMBL/GenBank/DDBJ databases">
        <authorList>
            <person name="Wang Z."/>
        </authorList>
    </citation>
    <scope>NUCLEOTIDE SEQUENCE [LARGE SCALE GENOMIC DNA]</scope>
    <source>
        <strain evidence="1 2">ALS 81</strain>
    </source>
</reference>
<accession>A0A420EH39</accession>
<evidence type="ECO:0000313" key="1">
    <source>
        <dbReference type="EMBL" id="RKF20041.1"/>
    </source>
</evidence>
<keyword evidence="2" id="KW-1185">Reference proteome</keyword>
<evidence type="ECO:0008006" key="3">
    <source>
        <dbReference type="Google" id="ProtNLM"/>
    </source>
</evidence>
<dbReference type="OrthoDB" id="127805at2"/>
<protein>
    <recommendedName>
        <fullName evidence="3">DUF1835 domain-containing protein</fullName>
    </recommendedName>
</protein>
<dbReference type="AlphaFoldDB" id="A0A420EH39"/>